<dbReference type="Proteomes" id="UP000073492">
    <property type="component" value="Unassembled WGS sequence"/>
</dbReference>
<feature type="compositionally biased region" description="Polar residues" evidence="1">
    <location>
        <begin position="37"/>
        <end position="56"/>
    </location>
</feature>
<evidence type="ECO:0000313" key="2">
    <source>
        <dbReference type="EMBL" id="KXT07733.1"/>
    </source>
</evidence>
<name>A0A139HZC0_9PEZI</name>
<dbReference type="STRING" id="113226.A0A139HZC0"/>
<feature type="region of interest" description="Disordered" evidence="1">
    <location>
        <begin position="35"/>
        <end position="60"/>
    </location>
</feature>
<feature type="region of interest" description="Disordered" evidence="1">
    <location>
        <begin position="1"/>
        <end position="20"/>
    </location>
</feature>
<comment type="caution">
    <text evidence="2">The sequence shown here is derived from an EMBL/GenBank/DDBJ whole genome shotgun (WGS) entry which is preliminary data.</text>
</comment>
<gene>
    <name evidence="2" type="ORF">AC579_1878</name>
</gene>
<dbReference type="EMBL" id="LFZO01000538">
    <property type="protein sequence ID" value="KXT07733.1"/>
    <property type="molecule type" value="Genomic_DNA"/>
</dbReference>
<protein>
    <submittedName>
        <fullName evidence="2">Uncharacterized protein</fullName>
    </submittedName>
</protein>
<evidence type="ECO:0000313" key="3">
    <source>
        <dbReference type="Proteomes" id="UP000073492"/>
    </source>
</evidence>
<keyword evidence="3" id="KW-1185">Reference proteome</keyword>
<sequence>MTKGDFNESPALLKKRPWHTQNRWKERLAVAAPDMPVSNTRLRSSTTNNQIHSTEANTDRRKFPVERRVARRPIDTSKSLEELKEWMKTEEIKMEPLAPQDDEGLEDGPEALRQGDLGPATALIEHRTMLKEGTPVFRAKPKRIAPDKEWWLVKYAIEGLENGMFESTVAANGEPSKWNATCVIVREEGKPQPRLTFNYYNV</sequence>
<organism evidence="2 3">
    <name type="scientific">Pseudocercospora musae</name>
    <dbReference type="NCBI Taxonomy" id="113226"/>
    <lineage>
        <taxon>Eukaryota</taxon>
        <taxon>Fungi</taxon>
        <taxon>Dikarya</taxon>
        <taxon>Ascomycota</taxon>
        <taxon>Pezizomycotina</taxon>
        <taxon>Dothideomycetes</taxon>
        <taxon>Dothideomycetidae</taxon>
        <taxon>Mycosphaerellales</taxon>
        <taxon>Mycosphaerellaceae</taxon>
        <taxon>Pseudocercospora</taxon>
    </lineage>
</organism>
<accession>A0A139HZC0</accession>
<evidence type="ECO:0000256" key="1">
    <source>
        <dbReference type="SAM" id="MobiDB-lite"/>
    </source>
</evidence>
<dbReference type="OrthoDB" id="5599418at2759"/>
<reference evidence="2 3" key="1">
    <citation type="submission" date="2015-07" db="EMBL/GenBank/DDBJ databases">
        <title>Comparative genomics of the Sigatoka disease complex on banana suggests a link between parallel evolutionary changes in Pseudocercospora fijiensis and Pseudocercospora eumusae and increased virulence on the banana host.</title>
        <authorList>
            <person name="Chang T.-C."/>
            <person name="Salvucci A."/>
            <person name="Crous P.W."/>
            <person name="Stergiopoulos I."/>
        </authorList>
    </citation>
    <scope>NUCLEOTIDE SEQUENCE [LARGE SCALE GENOMIC DNA]</scope>
    <source>
        <strain evidence="2 3">CBS 116634</strain>
    </source>
</reference>
<dbReference type="AlphaFoldDB" id="A0A139HZC0"/>
<proteinExistence type="predicted"/>